<dbReference type="InterPro" id="IPR050396">
    <property type="entry name" value="Glycosyltr_51/Transpeptidase"/>
</dbReference>
<evidence type="ECO:0000256" key="23">
    <source>
        <dbReference type="PIRSR" id="PIRSR002799-1"/>
    </source>
</evidence>
<dbReference type="SUPFAM" id="SSF53955">
    <property type="entry name" value="Lysozyme-like"/>
    <property type="match status" value="1"/>
</dbReference>
<dbReference type="GO" id="GO:0008955">
    <property type="term" value="F:peptidoglycan glycosyltransferase activity"/>
    <property type="evidence" value="ECO:0007669"/>
    <property type="project" value="UniProtKB-UniRule"/>
</dbReference>
<evidence type="ECO:0000256" key="16">
    <source>
        <dbReference type="ARBA" id="ARBA00023251"/>
    </source>
</evidence>
<evidence type="ECO:0000256" key="5">
    <source>
        <dbReference type="ARBA" id="ARBA00007739"/>
    </source>
</evidence>
<comment type="caution">
    <text evidence="27">The sequence shown here is derived from an EMBL/GenBank/DDBJ whole genome shotgun (WGS) entry which is preliminary data.</text>
</comment>
<evidence type="ECO:0000313" key="27">
    <source>
        <dbReference type="EMBL" id="OGI46855.1"/>
    </source>
</evidence>
<dbReference type="FunFam" id="1.10.3810.10:FF:000001">
    <property type="entry name" value="Penicillin-binding protein 1A"/>
    <property type="match status" value="1"/>
</dbReference>
<dbReference type="AlphaFoldDB" id="A0A1F6TP28"/>
<evidence type="ECO:0000259" key="24">
    <source>
        <dbReference type="Pfam" id="PF00905"/>
    </source>
</evidence>
<keyword evidence="11 22" id="KW-0808">Transferase</keyword>
<evidence type="ECO:0000256" key="12">
    <source>
        <dbReference type="ARBA" id="ARBA00022801"/>
    </source>
</evidence>
<evidence type="ECO:0000256" key="7">
    <source>
        <dbReference type="ARBA" id="ARBA00022475"/>
    </source>
</evidence>
<dbReference type="STRING" id="1817760.A2151_06905"/>
<organism evidence="27 28">
    <name type="scientific">Candidatus Muproteobacteria bacterium RBG_16_65_34</name>
    <dbReference type="NCBI Taxonomy" id="1817760"/>
    <lineage>
        <taxon>Bacteria</taxon>
        <taxon>Pseudomonadati</taxon>
        <taxon>Pseudomonadota</taxon>
        <taxon>Candidatus Muproteobacteria</taxon>
    </lineage>
</organism>
<evidence type="ECO:0000256" key="14">
    <source>
        <dbReference type="ARBA" id="ARBA00022984"/>
    </source>
</evidence>
<proteinExistence type="inferred from homology"/>
<evidence type="ECO:0000256" key="17">
    <source>
        <dbReference type="ARBA" id="ARBA00023268"/>
    </source>
</evidence>
<dbReference type="InterPro" id="IPR036950">
    <property type="entry name" value="PBP_transglycosylase"/>
</dbReference>
<dbReference type="Pfam" id="PF14814">
    <property type="entry name" value="UB2H"/>
    <property type="match status" value="1"/>
</dbReference>
<comment type="function">
    <text evidence="1 22">Cell wall formation. Synthesis of cross-linked peptidoglycan from the lipid intermediates. The enzyme has a penicillin-insensitive transglycosylase N-terminal domain (formation of linear glycan strands) and a penicillin-sensitive transpeptidase C-terminal domain (cross-linking of the peptide subunits).</text>
</comment>
<dbReference type="InterPro" id="IPR011813">
    <property type="entry name" value="PBP_1b"/>
</dbReference>
<evidence type="ECO:0000256" key="21">
    <source>
        <dbReference type="ARBA" id="ARBA00049902"/>
    </source>
</evidence>
<evidence type="ECO:0000256" key="8">
    <source>
        <dbReference type="ARBA" id="ARBA00022645"/>
    </source>
</evidence>
<evidence type="ECO:0000256" key="11">
    <source>
        <dbReference type="ARBA" id="ARBA00022679"/>
    </source>
</evidence>
<evidence type="ECO:0000256" key="1">
    <source>
        <dbReference type="ARBA" id="ARBA00002624"/>
    </source>
</evidence>
<dbReference type="Gene3D" id="1.10.3810.10">
    <property type="entry name" value="Biosynthetic peptidoglycan transglycosylase-like"/>
    <property type="match status" value="1"/>
</dbReference>
<feature type="active site" description="Acyl-ester intermediate; for transpeptidase activity" evidence="23">
    <location>
        <position position="457"/>
    </location>
</feature>
<evidence type="ECO:0000256" key="4">
    <source>
        <dbReference type="ARBA" id="ARBA00007090"/>
    </source>
</evidence>
<dbReference type="GO" id="GO:0005886">
    <property type="term" value="C:plasma membrane"/>
    <property type="evidence" value="ECO:0007669"/>
    <property type="project" value="UniProtKB-SubCell"/>
</dbReference>
<comment type="similarity">
    <text evidence="5 22">In the N-terminal section; belongs to the glycosyltransferase 51 family.</text>
</comment>
<dbReference type="NCBIfam" id="TIGR02071">
    <property type="entry name" value="PBP_1b"/>
    <property type="match status" value="1"/>
</dbReference>
<keyword evidence="16" id="KW-0046">Antibiotic resistance</keyword>
<keyword evidence="17" id="KW-0511">Multifunctional enzyme</keyword>
<evidence type="ECO:0000256" key="15">
    <source>
        <dbReference type="ARBA" id="ARBA00023136"/>
    </source>
</evidence>
<keyword evidence="15" id="KW-0472">Membrane</keyword>
<dbReference type="UniPathway" id="UPA00219"/>
<dbReference type="Gene3D" id="3.40.710.10">
    <property type="entry name" value="DD-peptidase/beta-lactamase superfamily"/>
    <property type="match status" value="1"/>
</dbReference>
<dbReference type="InterPro" id="IPR001264">
    <property type="entry name" value="Glyco_trans_51"/>
</dbReference>
<keyword evidence="13 22" id="KW-0133">Cell shape</keyword>
<dbReference type="PANTHER" id="PTHR32282:SF11">
    <property type="entry name" value="PENICILLIN-BINDING PROTEIN 1B"/>
    <property type="match status" value="1"/>
</dbReference>
<comment type="catalytic activity">
    <reaction evidence="20">
        <text>Preferential cleavage: (Ac)2-L-Lys-D-Ala-|-D-Ala. Also transpeptidation of peptidyl-alanyl moieties that are N-acyl substituents of D-alanine.</text>
        <dbReference type="EC" id="3.4.16.4"/>
    </reaction>
</comment>
<evidence type="ECO:0000256" key="3">
    <source>
        <dbReference type="ARBA" id="ARBA00004752"/>
    </source>
</evidence>
<keyword evidence="8" id="KW-0121">Carboxypeptidase</keyword>
<dbReference type="InterPro" id="IPR028166">
    <property type="entry name" value="UB2H"/>
</dbReference>
<gene>
    <name evidence="27" type="ORF">A2151_06905</name>
</gene>
<dbReference type="GO" id="GO:0071555">
    <property type="term" value="P:cell wall organization"/>
    <property type="evidence" value="ECO:0007669"/>
    <property type="project" value="UniProtKB-UniRule"/>
</dbReference>
<dbReference type="PIRSF" id="PIRSF002799">
    <property type="entry name" value="PBP_1b"/>
    <property type="match status" value="1"/>
</dbReference>
<dbReference type="Proteomes" id="UP000178885">
    <property type="component" value="Unassembled WGS sequence"/>
</dbReference>
<dbReference type="GO" id="GO:0046677">
    <property type="term" value="P:response to antibiotic"/>
    <property type="evidence" value="ECO:0007669"/>
    <property type="project" value="UniProtKB-KW"/>
</dbReference>
<dbReference type="SUPFAM" id="SSF56601">
    <property type="entry name" value="beta-lactamase/transpeptidase-like"/>
    <property type="match status" value="1"/>
</dbReference>
<dbReference type="InterPro" id="IPR001460">
    <property type="entry name" value="PCN-bd_Tpept"/>
</dbReference>
<evidence type="ECO:0000256" key="2">
    <source>
        <dbReference type="ARBA" id="ARBA00004236"/>
    </source>
</evidence>
<sequence>MNLASLRRLFAFRRWRLLVLAALLLVAGFALYLDFRVRDAFEGKRFALPARVYARALELFPGLRLDPDALARELVWLGYREGLQGDEPGRFERRGGEFEMLTRAFTFWDGAQPAQALRLAFRDGRLHALTDRRGAPVALARLDPLPIGGIYPAHNEDRLLVRLAEVPRELIEALIAIEDRKFYSHVGLDPRGIARAALATVTGRGVQGGSTLTQQLVKNFFLTPERTLRRKFTEMLMALLLETHYGKDEILETYLNEIYLGQDRNRAIHGFGLAAQFYFGKPVSRLTLSEAALLVGMVKGPAYYDPHRHPARALERRDLVLAEMQKQERIGQERYVQARAAPLGIVDKPSMGTSPHPAFLDLVRRQLKRDYREEDLRSEGLQIFTTLDPYAQRAAERALSTRLAQLDKARGGGAPMLEGAVVVVQAQSAEVQALVSGRDPHYEGFNRALDAVRPIGSLMKPAIFLTALAHPKRYTLITPLDDAPLVWKSRGTADWEPKNYDRANHGLVPLRTALAHSYNVASARLGLDLGVSEVLDSVRRLGVAREVAPYASSLLGAVELTPLEVAQMYQTIASGGFRAPPRAIREVLTADGRPLQHYGLTLEPAVDPAPAYLLTAALQGVVREGTAQGLKNYLPPGLNAAGKTGTTDELRDSWFAGFTGDKLAVVWVGYDDNRPAQLTGSSGAMTVWGELMAALPHEPLAPPVPENIETAWIEPQSGLRADRDCAGAVELPFIRGSAPEELAPCAASTGSRIKNWFRRLVE</sequence>
<dbReference type="Pfam" id="PF00905">
    <property type="entry name" value="Transpeptidase"/>
    <property type="match status" value="1"/>
</dbReference>
<name>A0A1F6TP28_9PROT</name>
<dbReference type="GO" id="GO:0006508">
    <property type="term" value="P:proteolysis"/>
    <property type="evidence" value="ECO:0007669"/>
    <property type="project" value="UniProtKB-KW"/>
</dbReference>
<evidence type="ECO:0000256" key="18">
    <source>
        <dbReference type="ARBA" id="ARBA00023316"/>
    </source>
</evidence>
<keyword evidence="7" id="KW-1003">Cell membrane</keyword>
<evidence type="ECO:0000256" key="13">
    <source>
        <dbReference type="ARBA" id="ARBA00022960"/>
    </source>
</evidence>
<evidence type="ECO:0000256" key="22">
    <source>
        <dbReference type="PIRNR" id="PIRNR002799"/>
    </source>
</evidence>
<comment type="subcellular location">
    <subcellularLocation>
        <location evidence="2">Cell membrane</location>
    </subcellularLocation>
</comment>
<dbReference type="Gene3D" id="3.30.2060.10">
    <property type="entry name" value="Penicillin-binding protein 1b domain"/>
    <property type="match status" value="1"/>
</dbReference>
<feature type="domain" description="Penicillin-binding protein transpeptidase" evidence="24">
    <location>
        <begin position="419"/>
        <end position="671"/>
    </location>
</feature>
<comment type="similarity">
    <text evidence="4 22">In the C-terminal section; belongs to the transpeptidase family.</text>
</comment>
<comment type="pathway">
    <text evidence="3 22">Cell wall biogenesis; peptidoglycan biosynthesis.</text>
</comment>
<dbReference type="GO" id="GO:0030288">
    <property type="term" value="C:outer membrane-bounded periplasmic space"/>
    <property type="evidence" value="ECO:0007669"/>
    <property type="project" value="TreeGrafter"/>
</dbReference>
<dbReference type="GO" id="GO:0009002">
    <property type="term" value="F:serine-type D-Ala-D-Ala carboxypeptidase activity"/>
    <property type="evidence" value="ECO:0007669"/>
    <property type="project" value="UniProtKB-EC"/>
</dbReference>
<keyword evidence="10 22" id="KW-0328">Glycosyltransferase</keyword>
<accession>A0A1F6TP28</accession>
<reference evidence="27 28" key="1">
    <citation type="journal article" date="2016" name="Nat. Commun.">
        <title>Thousands of microbial genomes shed light on interconnected biogeochemical processes in an aquifer system.</title>
        <authorList>
            <person name="Anantharaman K."/>
            <person name="Brown C.T."/>
            <person name="Hug L.A."/>
            <person name="Sharon I."/>
            <person name="Castelle C.J."/>
            <person name="Probst A.J."/>
            <person name="Thomas B.C."/>
            <person name="Singh A."/>
            <person name="Wilkins M.J."/>
            <person name="Karaoz U."/>
            <person name="Brodie E.L."/>
            <person name="Williams K.H."/>
            <person name="Hubbard S.S."/>
            <person name="Banfield J.F."/>
        </authorList>
    </citation>
    <scope>NUCLEOTIDE SEQUENCE [LARGE SCALE GENOMIC DNA]</scope>
</reference>
<evidence type="ECO:0000256" key="10">
    <source>
        <dbReference type="ARBA" id="ARBA00022676"/>
    </source>
</evidence>
<dbReference type="InterPro" id="IPR023346">
    <property type="entry name" value="Lysozyme-like_dom_sf"/>
</dbReference>
<dbReference type="GO" id="GO:0009274">
    <property type="term" value="C:peptidoglycan-based cell wall"/>
    <property type="evidence" value="ECO:0007669"/>
    <property type="project" value="UniProtKB-UniRule"/>
</dbReference>
<keyword evidence="14 22" id="KW-0573">Peptidoglycan synthesis</keyword>
<keyword evidence="12" id="KW-0378">Hydrolase</keyword>
<dbReference type="InterPro" id="IPR012338">
    <property type="entry name" value="Beta-lactam/transpept-like"/>
</dbReference>
<evidence type="ECO:0000256" key="6">
    <source>
        <dbReference type="ARBA" id="ARBA00018637"/>
    </source>
</evidence>
<dbReference type="PANTHER" id="PTHR32282">
    <property type="entry name" value="BINDING PROTEIN TRANSPEPTIDASE, PUTATIVE-RELATED"/>
    <property type="match status" value="1"/>
</dbReference>
<keyword evidence="18 22" id="KW-0961">Cell wall biogenesis/degradation</keyword>
<evidence type="ECO:0000313" key="28">
    <source>
        <dbReference type="Proteomes" id="UP000178885"/>
    </source>
</evidence>
<feature type="domain" description="Bifunctional transglycosylase second" evidence="26">
    <location>
        <begin position="59"/>
        <end position="142"/>
    </location>
</feature>
<evidence type="ECO:0000256" key="9">
    <source>
        <dbReference type="ARBA" id="ARBA00022670"/>
    </source>
</evidence>
<dbReference type="Pfam" id="PF00912">
    <property type="entry name" value="Transgly"/>
    <property type="match status" value="1"/>
</dbReference>
<comment type="catalytic activity">
    <reaction evidence="21">
        <text>[GlcNAc-(1-&gt;4)-Mur2Ac(oyl-L-Ala-gamma-D-Glu-L-Lys-D-Ala-D-Ala)](n)-di-trans,octa-cis-undecaprenyl diphosphate + beta-D-GlcNAc-(1-&gt;4)-Mur2Ac(oyl-L-Ala-gamma-D-Glu-L-Lys-D-Ala-D-Ala)-di-trans,octa-cis-undecaprenyl diphosphate = [GlcNAc-(1-&gt;4)-Mur2Ac(oyl-L-Ala-gamma-D-Glu-L-Lys-D-Ala-D-Ala)](n+1)-di-trans,octa-cis-undecaprenyl diphosphate + di-trans,octa-cis-undecaprenyl diphosphate + H(+)</text>
        <dbReference type="Rhea" id="RHEA:23708"/>
        <dbReference type="Rhea" id="RHEA-COMP:9602"/>
        <dbReference type="Rhea" id="RHEA-COMP:9603"/>
        <dbReference type="ChEBI" id="CHEBI:15378"/>
        <dbReference type="ChEBI" id="CHEBI:58405"/>
        <dbReference type="ChEBI" id="CHEBI:60033"/>
        <dbReference type="ChEBI" id="CHEBI:78435"/>
        <dbReference type="EC" id="2.4.99.28"/>
    </reaction>
</comment>
<feature type="domain" description="Glycosyl transferase family 51" evidence="25">
    <location>
        <begin position="154"/>
        <end position="325"/>
    </location>
</feature>
<dbReference type="GO" id="GO:0008658">
    <property type="term" value="F:penicillin binding"/>
    <property type="evidence" value="ECO:0007669"/>
    <property type="project" value="InterPro"/>
</dbReference>
<keyword evidence="9" id="KW-0645">Protease</keyword>
<dbReference type="GO" id="GO:0009252">
    <property type="term" value="P:peptidoglycan biosynthetic process"/>
    <property type="evidence" value="ECO:0007669"/>
    <property type="project" value="UniProtKB-UniRule"/>
</dbReference>
<dbReference type="GO" id="GO:0008360">
    <property type="term" value="P:regulation of cell shape"/>
    <property type="evidence" value="ECO:0007669"/>
    <property type="project" value="UniProtKB-UniRule"/>
</dbReference>
<protein>
    <recommendedName>
        <fullName evidence="6 22">Penicillin-binding protein 1B</fullName>
        <shortName evidence="22">PBP-1b</shortName>
        <shortName evidence="22">PBP1b</shortName>
    </recommendedName>
    <alternativeName>
        <fullName evidence="19 22">Murein polymerase</fullName>
    </alternativeName>
</protein>
<feature type="active site" description="Proton donor; for transglycosylase activity" evidence="23">
    <location>
        <position position="178"/>
    </location>
</feature>
<evidence type="ECO:0000259" key="26">
    <source>
        <dbReference type="Pfam" id="PF14814"/>
    </source>
</evidence>
<dbReference type="EMBL" id="MFSU01000073">
    <property type="protein sequence ID" value="OGI46855.1"/>
    <property type="molecule type" value="Genomic_DNA"/>
</dbReference>
<evidence type="ECO:0000256" key="19">
    <source>
        <dbReference type="ARBA" id="ARBA00032454"/>
    </source>
</evidence>
<evidence type="ECO:0000256" key="20">
    <source>
        <dbReference type="ARBA" id="ARBA00034000"/>
    </source>
</evidence>
<evidence type="ECO:0000259" key="25">
    <source>
        <dbReference type="Pfam" id="PF00912"/>
    </source>
</evidence>